<dbReference type="EMBL" id="KI926323">
    <property type="protein sequence ID" value="ETW38125.1"/>
    <property type="molecule type" value="Genomic_DNA"/>
</dbReference>
<dbReference type="Proteomes" id="UP000030708">
    <property type="component" value="Unassembled WGS sequence"/>
</dbReference>
<accession>A0A024WCK7</accession>
<keyword evidence="1" id="KW-0812">Transmembrane</keyword>
<keyword evidence="1" id="KW-0472">Membrane</keyword>
<proteinExistence type="predicted"/>
<feature type="transmembrane region" description="Helical" evidence="1">
    <location>
        <begin position="80"/>
        <end position="99"/>
    </location>
</feature>
<organism evidence="2 3">
    <name type="scientific">Plasmodium falciparum Tanzania</name>
    <name type="common">2000708</name>
    <dbReference type="NCBI Taxonomy" id="1036725"/>
    <lineage>
        <taxon>Eukaryota</taxon>
        <taxon>Sar</taxon>
        <taxon>Alveolata</taxon>
        <taxon>Apicomplexa</taxon>
        <taxon>Aconoidasida</taxon>
        <taxon>Haemosporida</taxon>
        <taxon>Plasmodiidae</taxon>
        <taxon>Plasmodium</taxon>
        <taxon>Plasmodium (Laverania)</taxon>
    </lineage>
</organism>
<protein>
    <submittedName>
        <fullName evidence="2">Uncharacterized protein</fullName>
    </submittedName>
</protein>
<name>A0A024WCK7_PLAFA</name>
<feature type="transmembrane region" description="Helical" evidence="1">
    <location>
        <begin position="38"/>
        <end position="59"/>
    </location>
</feature>
<dbReference type="AlphaFoldDB" id="A0A024WCK7"/>
<gene>
    <name evidence="2" type="ORF">PFTANZ_01225</name>
</gene>
<evidence type="ECO:0000313" key="3">
    <source>
        <dbReference type="Proteomes" id="UP000030708"/>
    </source>
</evidence>
<reference evidence="2 3" key="1">
    <citation type="submission" date="2013-02" db="EMBL/GenBank/DDBJ databases">
        <title>The Genome Annotation of Plasmodium falciparum Tanzania (2000708).</title>
        <authorList>
            <consortium name="The Broad Institute Genome Sequencing Platform"/>
            <consortium name="The Broad Institute Genome Sequencing Center for Infectious Disease"/>
            <person name="Neafsey D."/>
            <person name="Hoffman S."/>
            <person name="Volkman S."/>
            <person name="Rosenthal P."/>
            <person name="Walker B."/>
            <person name="Young S.K."/>
            <person name="Zeng Q."/>
            <person name="Gargeya S."/>
            <person name="Fitzgerald M."/>
            <person name="Haas B."/>
            <person name="Abouelleil A."/>
            <person name="Allen A.W."/>
            <person name="Alvarado L."/>
            <person name="Arachchi H.M."/>
            <person name="Berlin A.M."/>
            <person name="Chapman S.B."/>
            <person name="Gainer-Dewar J."/>
            <person name="Goldberg J."/>
            <person name="Griggs A."/>
            <person name="Gujja S."/>
            <person name="Hansen M."/>
            <person name="Howarth C."/>
            <person name="Imamovic A."/>
            <person name="Ireland A."/>
            <person name="Larimer J."/>
            <person name="McCowan C."/>
            <person name="Murphy C."/>
            <person name="Pearson M."/>
            <person name="Poon T.W."/>
            <person name="Priest M."/>
            <person name="Roberts A."/>
            <person name="Saif S."/>
            <person name="Shea T."/>
            <person name="Sisk P."/>
            <person name="Sykes S."/>
            <person name="Wortman J."/>
            <person name="Nusbaum C."/>
            <person name="Birren B."/>
        </authorList>
    </citation>
    <scope>NUCLEOTIDE SEQUENCE [LARGE SCALE GENOMIC DNA]</scope>
    <source>
        <strain evidence="3">Tanzania (2000708)</strain>
    </source>
</reference>
<sequence length="137" mass="16552">MSMHKIFFYETTGKQKKISPDQVIVKKRHVLYFNTIKLLILCIYIPYNGFYKTNVYYLHLKDQLLFRKRKKKLKPKKNTLLLYNISLIILLIIFISVIQIQFIKIDLFVPVVRFSIGLQINLHEKIMKKKKNILFYL</sequence>
<evidence type="ECO:0000313" key="2">
    <source>
        <dbReference type="EMBL" id="ETW38125.1"/>
    </source>
</evidence>
<evidence type="ECO:0000256" key="1">
    <source>
        <dbReference type="SAM" id="Phobius"/>
    </source>
</evidence>
<keyword evidence="1" id="KW-1133">Transmembrane helix</keyword>
<reference evidence="2 3" key="2">
    <citation type="submission" date="2013-02" db="EMBL/GenBank/DDBJ databases">
        <title>The Genome Sequence of Plasmodium falciparum Tanzania (2000708).</title>
        <authorList>
            <consortium name="The Broad Institute Genome Sequencing Platform"/>
            <consortium name="The Broad Institute Genome Sequencing Center for Infectious Disease"/>
            <person name="Neafsey D."/>
            <person name="Cheeseman I."/>
            <person name="Volkman S."/>
            <person name="Adams J."/>
            <person name="Walker B."/>
            <person name="Young S.K."/>
            <person name="Zeng Q."/>
            <person name="Gargeya S."/>
            <person name="Fitzgerald M."/>
            <person name="Haas B."/>
            <person name="Abouelleil A."/>
            <person name="Alvarado L."/>
            <person name="Arachchi H.M."/>
            <person name="Berlin A.M."/>
            <person name="Chapman S.B."/>
            <person name="Dewar J."/>
            <person name="Goldberg J."/>
            <person name="Griggs A."/>
            <person name="Gujja S."/>
            <person name="Hansen M."/>
            <person name="Howarth C."/>
            <person name="Imamovic A."/>
            <person name="Larimer J."/>
            <person name="McCowan C."/>
            <person name="Murphy C."/>
            <person name="Neiman D."/>
            <person name="Pearson M."/>
            <person name="Priest M."/>
            <person name="Roberts A."/>
            <person name="Saif S."/>
            <person name="Shea T."/>
            <person name="Sisk P."/>
            <person name="Sykes S."/>
            <person name="Wortman J."/>
            <person name="Nusbaum C."/>
            <person name="Birren B."/>
        </authorList>
    </citation>
    <scope>NUCLEOTIDE SEQUENCE [LARGE SCALE GENOMIC DNA]</scope>
    <source>
        <strain evidence="3">Tanzania (2000708)</strain>
    </source>
</reference>